<keyword evidence="3 5" id="KW-1133">Transmembrane helix</keyword>
<feature type="transmembrane region" description="Helical" evidence="5">
    <location>
        <begin position="12"/>
        <end position="32"/>
    </location>
</feature>
<name>A0ABU5CQY2_9BACI</name>
<dbReference type="PROSITE" id="PS01218">
    <property type="entry name" value="TATC"/>
    <property type="match status" value="1"/>
</dbReference>
<keyword evidence="2 5" id="KW-0812">Transmembrane</keyword>
<protein>
    <recommendedName>
        <fullName evidence="5">Sec-independent protein translocase protein TatC</fullName>
    </recommendedName>
</protein>
<feature type="transmembrane region" description="Helical" evidence="5">
    <location>
        <begin position="95"/>
        <end position="125"/>
    </location>
</feature>
<keyword evidence="5" id="KW-1003">Cell membrane</keyword>
<dbReference type="PANTHER" id="PTHR30371">
    <property type="entry name" value="SEC-INDEPENDENT PROTEIN TRANSLOCASE PROTEIN TATC"/>
    <property type="match status" value="1"/>
</dbReference>
<comment type="subunit">
    <text evidence="5">Forms a complex with TatA.</text>
</comment>
<evidence type="ECO:0000256" key="5">
    <source>
        <dbReference type="HAMAP-Rule" id="MF_00902"/>
    </source>
</evidence>
<organism evidence="6 7">
    <name type="scientific">Paracerasibacillus soli</name>
    <dbReference type="NCBI Taxonomy" id="480284"/>
    <lineage>
        <taxon>Bacteria</taxon>
        <taxon>Bacillati</taxon>
        <taxon>Bacillota</taxon>
        <taxon>Bacilli</taxon>
        <taxon>Bacillales</taxon>
        <taxon>Bacillaceae</taxon>
        <taxon>Paracerasibacillus</taxon>
    </lineage>
</organism>
<keyword evidence="5" id="KW-0811">Translocation</keyword>
<accession>A0ABU5CQY2</accession>
<comment type="function">
    <text evidence="5">Part of the twin-arginine translocation (Tat) system that transports large folded proteins containing a characteristic twin-arginine motif in their signal peptide across membranes.</text>
</comment>
<dbReference type="InterPro" id="IPR002033">
    <property type="entry name" value="TatC"/>
</dbReference>
<evidence type="ECO:0000313" key="7">
    <source>
        <dbReference type="Proteomes" id="UP001275315"/>
    </source>
</evidence>
<dbReference type="HAMAP" id="MF_00902">
    <property type="entry name" value="TatC"/>
    <property type="match status" value="1"/>
</dbReference>
<keyword evidence="4 5" id="KW-0472">Membrane</keyword>
<evidence type="ECO:0000256" key="3">
    <source>
        <dbReference type="ARBA" id="ARBA00022989"/>
    </source>
</evidence>
<dbReference type="RefSeq" id="WP_320379794.1">
    <property type="nucleotide sequence ID" value="NZ_JAWDIQ010000001.1"/>
</dbReference>
<dbReference type="PANTHER" id="PTHR30371:SF4">
    <property type="entry name" value="SEC-INDEPENDENT PROTEIN TRANSLOCASE PROTEIN TATCD"/>
    <property type="match status" value="1"/>
</dbReference>
<keyword evidence="5" id="KW-0813">Transport</keyword>
<proteinExistence type="inferred from homology"/>
<dbReference type="NCBIfam" id="TIGR00945">
    <property type="entry name" value="tatC"/>
    <property type="match status" value="1"/>
</dbReference>
<evidence type="ECO:0000313" key="6">
    <source>
        <dbReference type="EMBL" id="MDY0408266.1"/>
    </source>
</evidence>
<feature type="transmembrane region" description="Helical" evidence="5">
    <location>
        <begin position="183"/>
        <end position="201"/>
    </location>
</feature>
<evidence type="ECO:0000256" key="4">
    <source>
        <dbReference type="ARBA" id="ARBA00023136"/>
    </source>
</evidence>
<comment type="similarity">
    <text evidence="5">Belongs to the TatC family.</text>
</comment>
<keyword evidence="5" id="KW-0653">Protein transport</keyword>
<feature type="transmembrane region" description="Helical" evidence="5">
    <location>
        <begin position="207"/>
        <end position="225"/>
    </location>
</feature>
<comment type="subcellular location">
    <subcellularLocation>
        <location evidence="5">Cell membrane</location>
        <topology evidence="5">Multi-pass membrane protein</topology>
    </subcellularLocation>
    <subcellularLocation>
        <location evidence="1">Membrane</location>
        <topology evidence="1">Multi-pass membrane protein</topology>
    </subcellularLocation>
</comment>
<keyword evidence="7" id="KW-1185">Reference proteome</keyword>
<evidence type="ECO:0000256" key="1">
    <source>
        <dbReference type="ARBA" id="ARBA00004141"/>
    </source>
</evidence>
<feature type="transmembrane region" description="Helical" evidence="5">
    <location>
        <begin position="145"/>
        <end position="171"/>
    </location>
</feature>
<gene>
    <name evidence="5 6" type="primary">tatC</name>
    <name evidence="6" type="ORF">RWD45_06440</name>
</gene>
<dbReference type="Pfam" id="PF00902">
    <property type="entry name" value="TatC"/>
    <property type="match status" value="1"/>
</dbReference>
<dbReference type="EMBL" id="JAWDIQ010000001">
    <property type="protein sequence ID" value="MDY0408266.1"/>
    <property type="molecule type" value="Genomic_DNA"/>
</dbReference>
<dbReference type="Proteomes" id="UP001275315">
    <property type="component" value="Unassembled WGS sequence"/>
</dbReference>
<evidence type="ECO:0000256" key="2">
    <source>
        <dbReference type="ARBA" id="ARBA00022692"/>
    </source>
</evidence>
<dbReference type="PRINTS" id="PR01840">
    <property type="entry name" value="TATCFAMILY"/>
</dbReference>
<reference evidence="6 7" key="1">
    <citation type="submission" date="2023-10" db="EMBL/GenBank/DDBJ databases">
        <title>Virgibacillus soli CC-YMP-6 genome.</title>
        <authorList>
            <person name="Miliotis G."/>
            <person name="Sengupta P."/>
            <person name="Hameed A."/>
            <person name="Chuvochina M."/>
            <person name="Mcdonagh F."/>
            <person name="Simpson A.C."/>
            <person name="Singh N.K."/>
            <person name="Rekha P.D."/>
            <person name="Raman K."/>
            <person name="Hugenholtz P."/>
            <person name="Venkateswaran K."/>
        </authorList>
    </citation>
    <scope>NUCLEOTIDE SEQUENCE [LARGE SCALE GENOMIC DNA]</scope>
    <source>
        <strain evidence="6 7">CC-YMP-6</strain>
    </source>
</reference>
<comment type="caution">
    <text evidence="6">The sequence shown here is derived from an EMBL/GenBank/DDBJ whole genome shotgun (WGS) entry which is preliminary data.</text>
</comment>
<sequence>MNFTDHLAELRNRLIVTGIFFVVFFALGFVYVKDIYSFFEKDISFTLATTSPGDIIWIYFTLASIVAIVGTIPILSLQLWLFIRPGLTTNERKASLAYIPALFILFISGLVFGYIIFVKLILPFLLTLNDGMFTIIFTVDNYFRFLFRVTLPFAILFEIPIVSMFLTQLGILTPQFMKKTRKYAYFVLVIIGAVVTPPDFILQIVVAIPLIILYEISIQLCSFVYKKKLRKHEMFMKSDSVQSGVE</sequence>
<feature type="transmembrane region" description="Helical" evidence="5">
    <location>
        <begin position="56"/>
        <end position="83"/>
    </location>
</feature>
<dbReference type="InterPro" id="IPR019820">
    <property type="entry name" value="Sec-indep_translocase_CS"/>
</dbReference>